<dbReference type="EMBL" id="PQXN01000253">
    <property type="protein sequence ID" value="TGO48032.1"/>
    <property type="molecule type" value="Genomic_DNA"/>
</dbReference>
<dbReference type="SUPFAM" id="SSF57850">
    <property type="entry name" value="RING/U-box"/>
    <property type="match status" value="1"/>
</dbReference>
<dbReference type="OrthoDB" id="8062037at2759"/>
<sequence>MDPLDVAQAEGTDPIVIIAEPEEGNAAVHLYQYYLLGDDLRMQLSNTGALPDRISLSSLPADVANRMRQEAQEIHNEYIAALQEQRSLELTNTPTSSEKKNGIRALLKPVKRDTDEISPCFCNEPYVDTTAKIDNNSHEPVKMPDCPHVFGKCCIVQWLGDNSPSTCPMYRRVVHLLRDRPVTRNETDDVYSIIDYHY</sequence>
<proteinExistence type="predicted"/>
<dbReference type="InterPro" id="IPR013083">
    <property type="entry name" value="Znf_RING/FYVE/PHD"/>
</dbReference>
<accession>A0A4Z1HL84</accession>
<evidence type="ECO:0008006" key="3">
    <source>
        <dbReference type="Google" id="ProtNLM"/>
    </source>
</evidence>
<evidence type="ECO:0000313" key="2">
    <source>
        <dbReference type="Proteomes" id="UP000297527"/>
    </source>
</evidence>
<dbReference type="Proteomes" id="UP000297527">
    <property type="component" value="Unassembled WGS sequence"/>
</dbReference>
<protein>
    <recommendedName>
        <fullName evidence="3">RING-type domain-containing protein</fullName>
    </recommendedName>
</protein>
<name>A0A4Z1HL84_9HELO</name>
<comment type="caution">
    <text evidence="1">The sequence shown here is derived from an EMBL/GenBank/DDBJ whole genome shotgun (WGS) entry which is preliminary data.</text>
</comment>
<organism evidence="1 2">
    <name type="scientific">Botryotinia convoluta</name>
    <dbReference type="NCBI Taxonomy" id="54673"/>
    <lineage>
        <taxon>Eukaryota</taxon>
        <taxon>Fungi</taxon>
        <taxon>Dikarya</taxon>
        <taxon>Ascomycota</taxon>
        <taxon>Pezizomycotina</taxon>
        <taxon>Leotiomycetes</taxon>
        <taxon>Helotiales</taxon>
        <taxon>Sclerotiniaceae</taxon>
        <taxon>Botryotinia</taxon>
    </lineage>
</organism>
<dbReference type="AlphaFoldDB" id="A0A4Z1HL84"/>
<reference evidence="1 2" key="1">
    <citation type="submission" date="2017-12" db="EMBL/GenBank/DDBJ databases">
        <title>Comparative genomics of Botrytis spp.</title>
        <authorList>
            <person name="Valero-Jimenez C.A."/>
            <person name="Tapia P."/>
            <person name="Veloso J."/>
            <person name="Silva-Moreno E."/>
            <person name="Staats M."/>
            <person name="Valdes J.H."/>
            <person name="Van Kan J.A.L."/>
        </authorList>
    </citation>
    <scope>NUCLEOTIDE SEQUENCE [LARGE SCALE GENOMIC DNA]</scope>
    <source>
        <strain evidence="1 2">MUCL11595</strain>
    </source>
</reference>
<dbReference type="Gene3D" id="3.30.40.10">
    <property type="entry name" value="Zinc/RING finger domain, C3HC4 (zinc finger)"/>
    <property type="match status" value="1"/>
</dbReference>
<keyword evidence="2" id="KW-1185">Reference proteome</keyword>
<evidence type="ECO:0000313" key="1">
    <source>
        <dbReference type="EMBL" id="TGO48032.1"/>
    </source>
</evidence>
<gene>
    <name evidence="1" type="ORF">BCON_0254g00040</name>
</gene>